<protein>
    <submittedName>
        <fullName evidence="2">Uncharacterized protein</fullName>
    </submittedName>
</protein>
<dbReference type="EMBL" id="BOMS01000044">
    <property type="protein sequence ID" value="GIE67128.1"/>
    <property type="molecule type" value="Genomic_DNA"/>
</dbReference>
<feature type="compositionally biased region" description="Basic and acidic residues" evidence="1">
    <location>
        <begin position="41"/>
        <end position="50"/>
    </location>
</feature>
<dbReference type="RefSeq" id="WP_239164344.1">
    <property type="nucleotide sequence ID" value="NZ_BAAATY010000037.1"/>
</dbReference>
<reference evidence="2 3" key="1">
    <citation type="submission" date="2021-01" db="EMBL/GenBank/DDBJ databases">
        <title>Whole genome shotgun sequence of Actinoplanes palleronii NBRC 14916.</title>
        <authorList>
            <person name="Komaki H."/>
            <person name="Tamura T."/>
        </authorList>
    </citation>
    <scope>NUCLEOTIDE SEQUENCE [LARGE SCALE GENOMIC DNA]</scope>
    <source>
        <strain evidence="2 3">NBRC 14916</strain>
    </source>
</reference>
<accession>A0ABQ4B914</accession>
<sequence length="70" mass="7888">MITMSAGQGDPELQRLLSDALDRLNRAAVTSDDETPLSIRATDESGTPDRRPHRLHLGWLRRDLVPLARR</sequence>
<evidence type="ECO:0000256" key="1">
    <source>
        <dbReference type="SAM" id="MobiDB-lite"/>
    </source>
</evidence>
<dbReference type="Proteomes" id="UP000624709">
    <property type="component" value="Unassembled WGS sequence"/>
</dbReference>
<gene>
    <name evidence="2" type="ORF">Apa02nite_032360</name>
</gene>
<name>A0ABQ4B914_9ACTN</name>
<keyword evidence="3" id="KW-1185">Reference proteome</keyword>
<organism evidence="2 3">
    <name type="scientific">Actinoplanes palleronii</name>
    <dbReference type="NCBI Taxonomy" id="113570"/>
    <lineage>
        <taxon>Bacteria</taxon>
        <taxon>Bacillati</taxon>
        <taxon>Actinomycetota</taxon>
        <taxon>Actinomycetes</taxon>
        <taxon>Micromonosporales</taxon>
        <taxon>Micromonosporaceae</taxon>
        <taxon>Actinoplanes</taxon>
    </lineage>
</organism>
<evidence type="ECO:0000313" key="2">
    <source>
        <dbReference type="EMBL" id="GIE67128.1"/>
    </source>
</evidence>
<evidence type="ECO:0000313" key="3">
    <source>
        <dbReference type="Proteomes" id="UP000624709"/>
    </source>
</evidence>
<feature type="region of interest" description="Disordered" evidence="1">
    <location>
        <begin position="27"/>
        <end position="53"/>
    </location>
</feature>
<comment type="caution">
    <text evidence="2">The sequence shown here is derived from an EMBL/GenBank/DDBJ whole genome shotgun (WGS) entry which is preliminary data.</text>
</comment>
<proteinExistence type="predicted"/>